<name>A0A7X2N475_9FIRM</name>
<evidence type="ECO:0000313" key="4">
    <source>
        <dbReference type="EMBL" id="MSS01733.1"/>
    </source>
</evidence>
<dbReference type="Proteomes" id="UP000470082">
    <property type="component" value="Unassembled WGS sequence"/>
</dbReference>
<feature type="region of interest" description="Disordered" evidence="1">
    <location>
        <begin position="673"/>
        <end position="692"/>
    </location>
</feature>
<evidence type="ECO:0000313" key="5">
    <source>
        <dbReference type="Proteomes" id="UP000470082"/>
    </source>
</evidence>
<organism evidence="4 5">
    <name type="scientific">Floccifex porci</name>
    <dbReference type="NCBI Taxonomy" id="2606629"/>
    <lineage>
        <taxon>Bacteria</taxon>
        <taxon>Bacillati</taxon>
        <taxon>Bacillota</taxon>
        <taxon>Erysipelotrichia</taxon>
        <taxon>Erysipelotrichales</taxon>
        <taxon>Erysipelotrichaceae</taxon>
        <taxon>Floccifex</taxon>
    </lineage>
</organism>
<dbReference type="InterPro" id="IPR055382">
    <property type="entry name" value="DUF7601"/>
</dbReference>
<evidence type="ECO:0000256" key="1">
    <source>
        <dbReference type="SAM" id="MobiDB-lite"/>
    </source>
</evidence>
<dbReference type="InterPro" id="IPR002035">
    <property type="entry name" value="VWF_A"/>
</dbReference>
<keyword evidence="5" id="KW-1185">Reference proteome</keyword>
<dbReference type="EMBL" id="VUMM01000011">
    <property type="protein sequence ID" value="MSS01733.1"/>
    <property type="molecule type" value="Genomic_DNA"/>
</dbReference>
<dbReference type="CDD" id="cd00198">
    <property type="entry name" value="vWFA"/>
    <property type="match status" value="1"/>
</dbReference>
<dbReference type="InterPro" id="IPR036465">
    <property type="entry name" value="vWFA_dom_sf"/>
</dbReference>
<dbReference type="PROSITE" id="PS50234">
    <property type="entry name" value="VWFA"/>
    <property type="match status" value="1"/>
</dbReference>
<dbReference type="InterPro" id="IPR055384">
    <property type="entry name" value="DUF7604"/>
</dbReference>
<feature type="transmembrane region" description="Helical" evidence="2">
    <location>
        <begin position="724"/>
        <end position="742"/>
    </location>
</feature>
<dbReference type="AlphaFoldDB" id="A0A7X2N475"/>
<evidence type="ECO:0000256" key="2">
    <source>
        <dbReference type="SAM" id="Phobius"/>
    </source>
</evidence>
<dbReference type="Gene3D" id="2.60.40.1140">
    <property type="entry name" value="Collagen-binding surface protein Cna, B-type domain"/>
    <property type="match status" value="1"/>
</dbReference>
<proteinExistence type="predicted"/>
<dbReference type="Pfam" id="PF24558">
    <property type="entry name" value="DUF7604"/>
    <property type="match status" value="1"/>
</dbReference>
<feature type="domain" description="VWFA" evidence="3">
    <location>
        <begin position="83"/>
        <end position="240"/>
    </location>
</feature>
<gene>
    <name evidence="4" type="ORF">FYJ50_06430</name>
</gene>
<dbReference type="Pfam" id="PF24547">
    <property type="entry name" value="DUF7601"/>
    <property type="match status" value="1"/>
</dbReference>
<dbReference type="Gene3D" id="3.40.50.410">
    <property type="entry name" value="von Willebrand factor, type A domain"/>
    <property type="match status" value="1"/>
</dbReference>
<protein>
    <submittedName>
        <fullName evidence="4">VWA domain-containing protein</fullName>
    </submittedName>
</protein>
<evidence type="ECO:0000259" key="3">
    <source>
        <dbReference type="PROSITE" id="PS50234"/>
    </source>
</evidence>
<keyword evidence="2" id="KW-0472">Membrane</keyword>
<keyword evidence="2" id="KW-0812">Transmembrane</keyword>
<dbReference type="SUPFAM" id="SSF53300">
    <property type="entry name" value="vWA-like"/>
    <property type="match status" value="1"/>
</dbReference>
<reference evidence="4 5" key="1">
    <citation type="submission" date="2019-08" db="EMBL/GenBank/DDBJ databases">
        <title>In-depth cultivation of the pig gut microbiome towards novel bacterial diversity and tailored functional studies.</title>
        <authorList>
            <person name="Wylensek D."/>
            <person name="Hitch T.C.A."/>
            <person name="Clavel T."/>
        </authorList>
    </citation>
    <scope>NUCLEOTIDE SEQUENCE [LARGE SCALE GENOMIC DNA]</scope>
    <source>
        <strain evidence="4 5">LKV-178-WT-2G</strain>
    </source>
</reference>
<comment type="caution">
    <text evidence="4">The sequence shown here is derived from an EMBL/GenBank/DDBJ whole genome shotgun (WGS) entry which is preliminary data.</text>
</comment>
<accession>A0A7X2N475</accession>
<sequence>MGLKERRRSMKRLLKTLIPCLVACFMVIGLCHTSSFTSAEESSNTPVPAHEKSISGDEENGYTLTLNVKGQKETIPGQKPKVDVVLVVDQSGSMDNNDSYDMTDPDTGAKVTRMAALKKIVTGKNGLSQTILGNENLDAQIAVVAYSGSEDAYGDLQPPSSNEDTAYNDAVTISNWVGNYSGSSFTGESAVSSINASVNGIDGDGGTNCEAGLIKASEVFSTSRSDAQKYLIFLSDGTPTYYYANGEDYYPTTNWSLSFTEQEIPEGTLNPNEEGITVEQYGTDVIYGKHIVWEGLRPVTKTEWYSIRQRDTGWHYFEEEGVGVWKYGKYSQGWVTTEEKYDEGITLGNGNSDTTASEIPVPEGEDYNGICSKRANEAVGTYLNGYGLDGFYTVGVAGNANETFLKGLLTYSNAGIKAYYKGTNTASLKNAFTEISNSIMDRSLTVSNVTITDSLSDYVNLSSSVVDGTVTGATILITDANGIDVTSTENAQAGMSVSFSGNNVICDFNDGYSLKENYTYSVSFGVTPSQKAYTEFSKNNGSYGVDESENALTGFESNGLATLTYTYGDSESSETKTVPYEQKPEIQVSANKLSVTKEVKGAYANVNDEFKFTLTLKDEEGNPVNDTLGGIKFVDGKYEFTLKDNEKVEFNNLPRNYSYKVEEDSYDGYETTYLTGTESDSNKPSSTVPSDTFTYGNKDGVSVTVTNTAEAVPLTGITDNTPKGLGLIGSIVVEIAAIAFVLKKKRQLKM</sequence>
<feature type="region of interest" description="Disordered" evidence="1">
    <location>
        <begin position="38"/>
        <end position="60"/>
    </location>
</feature>
<keyword evidence="2" id="KW-1133">Transmembrane helix</keyword>